<proteinExistence type="predicted"/>
<dbReference type="Gene3D" id="3.40.50.2000">
    <property type="entry name" value="Glycogen Phosphorylase B"/>
    <property type="match status" value="2"/>
</dbReference>
<dbReference type="PANTHER" id="PTHR12526">
    <property type="entry name" value="GLYCOSYLTRANSFERASE"/>
    <property type="match status" value="1"/>
</dbReference>
<protein>
    <submittedName>
        <fullName evidence="5">Colanic acid biosynthesis glycosyltransferase WcaL</fullName>
    </submittedName>
</protein>
<accession>A0ABQ2N4B9</accession>
<evidence type="ECO:0000313" key="5">
    <source>
        <dbReference type="EMBL" id="GGO66494.1"/>
    </source>
</evidence>
<name>A0ABQ2N4B9_9MICO</name>
<dbReference type="RefSeq" id="WP_188702584.1">
    <property type="nucleotide sequence ID" value="NZ_BMMQ01000009.1"/>
</dbReference>
<keyword evidence="1" id="KW-0328">Glycosyltransferase</keyword>
<dbReference type="Proteomes" id="UP000638043">
    <property type="component" value="Unassembled WGS sequence"/>
</dbReference>
<dbReference type="InterPro" id="IPR028098">
    <property type="entry name" value="Glyco_trans_4-like_N"/>
</dbReference>
<feature type="domain" description="Glycosyl transferase family 1" evidence="3">
    <location>
        <begin position="212"/>
        <end position="374"/>
    </location>
</feature>
<keyword evidence="6" id="KW-1185">Reference proteome</keyword>
<dbReference type="Pfam" id="PF13439">
    <property type="entry name" value="Glyco_transf_4"/>
    <property type="match status" value="1"/>
</dbReference>
<dbReference type="SUPFAM" id="SSF53756">
    <property type="entry name" value="UDP-Glycosyltransferase/glycogen phosphorylase"/>
    <property type="match status" value="1"/>
</dbReference>
<keyword evidence="2" id="KW-0808">Transferase</keyword>
<sequence>MSHDRIGYVVKMYPRFSETFVVSEIIARERRGADIRIFSLRPTSDTRFHDTLAQVQAPVEQIPRVAKASELWALLRRAHPELPLLAAHLGELLEAEHDEAGQAIELALAIRRTGVTRLHAHFASLATTVARLASLLTGVPYSFTAHAKDLFHESVDPRDVDRKIAGASHVVTVSDFNVRHLIRSYPAASVTPLRRVYNGIDLDRFAYVPGRTGEPVILAVGRLVEKKGFADLIRAVAELRAAGRPVQCRIVGGGELENELRALITSLGVGELVTLTGPLPQAEVRDELERAHVFVAPCVVGSDGNADGLPTVLLEAMAIGTPCVSTDVTGITEAVRAGETGLVVPQHAPHELAGAILRLIDDPGYAAALAASARALIADEFDVRRQSALLEEVA</sequence>
<reference evidence="6" key="1">
    <citation type="journal article" date="2019" name="Int. J. Syst. Evol. Microbiol.">
        <title>The Global Catalogue of Microorganisms (GCM) 10K type strain sequencing project: providing services to taxonomists for standard genome sequencing and annotation.</title>
        <authorList>
            <consortium name="The Broad Institute Genomics Platform"/>
            <consortium name="The Broad Institute Genome Sequencing Center for Infectious Disease"/>
            <person name="Wu L."/>
            <person name="Ma J."/>
        </authorList>
    </citation>
    <scope>NUCLEOTIDE SEQUENCE [LARGE SCALE GENOMIC DNA]</scope>
    <source>
        <strain evidence="6">CGMCC 4.7181</strain>
    </source>
</reference>
<evidence type="ECO:0000259" key="4">
    <source>
        <dbReference type="Pfam" id="PF13439"/>
    </source>
</evidence>
<dbReference type="Pfam" id="PF00534">
    <property type="entry name" value="Glycos_transf_1"/>
    <property type="match status" value="1"/>
</dbReference>
<evidence type="ECO:0000256" key="2">
    <source>
        <dbReference type="ARBA" id="ARBA00022679"/>
    </source>
</evidence>
<comment type="caution">
    <text evidence="5">The sequence shown here is derived from an EMBL/GenBank/DDBJ whole genome shotgun (WGS) entry which is preliminary data.</text>
</comment>
<dbReference type="EMBL" id="BMMQ01000009">
    <property type="protein sequence ID" value="GGO66494.1"/>
    <property type="molecule type" value="Genomic_DNA"/>
</dbReference>
<evidence type="ECO:0000259" key="3">
    <source>
        <dbReference type="Pfam" id="PF00534"/>
    </source>
</evidence>
<dbReference type="InterPro" id="IPR001296">
    <property type="entry name" value="Glyco_trans_1"/>
</dbReference>
<gene>
    <name evidence="5" type="ORF">GCM10010910_26070</name>
</gene>
<feature type="domain" description="Glycosyltransferase subfamily 4-like N-terminal" evidence="4">
    <location>
        <begin position="103"/>
        <end position="204"/>
    </location>
</feature>
<evidence type="ECO:0000313" key="6">
    <source>
        <dbReference type="Proteomes" id="UP000638043"/>
    </source>
</evidence>
<organism evidence="5 6">
    <name type="scientific">Microbacterium nanhaiense</name>
    <dbReference type="NCBI Taxonomy" id="1301026"/>
    <lineage>
        <taxon>Bacteria</taxon>
        <taxon>Bacillati</taxon>
        <taxon>Actinomycetota</taxon>
        <taxon>Actinomycetes</taxon>
        <taxon>Micrococcales</taxon>
        <taxon>Microbacteriaceae</taxon>
        <taxon>Microbacterium</taxon>
    </lineage>
</organism>
<evidence type="ECO:0000256" key="1">
    <source>
        <dbReference type="ARBA" id="ARBA00022676"/>
    </source>
</evidence>